<dbReference type="Pfam" id="PF00082">
    <property type="entry name" value="Peptidase_S8"/>
    <property type="match status" value="1"/>
</dbReference>
<evidence type="ECO:0000256" key="2">
    <source>
        <dbReference type="ARBA" id="ARBA00022729"/>
    </source>
</evidence>
<keyword evidence="6" id="KW-1133">Transmembrane helix</keyword>
<dbReference type="Gene3D" id="2.60.40.10">
    <property type="entry name" value="Immunoglobulins"/>
    <property type="match status" value="2"/>
</dbReference>
<dbReference type="GO" id="GO:0005509">
    <property type="term" value="F:calcium ion binding"/>
    <property type="evidence" value="ECO:0007669"/>
    <property type="project" value="InterPro"/>
</dbReference>
<dbReference type="InterPro" id="IPR028974">
    <property type="entry name" value="TSP_type-3_rpt"/>
</dbReference>
<proteinExistence type="predicted"/>
<evidence type="ECO:0000259" key="7">
    <source>
        <dbReference type="PROSITE" id="PS50093"/>
    </source>
</evidence>
<keyword evidence="1" id="KW-0645">Protease</keyword>
<evidence type="ECO:0000256" key="4">
    <source>
        <dbReference type="ARBA" id="ARBA00022825"/>
    </source>
</evidence>
<keyword evidence="2" id="KW-0732">Signal</keyword>
<dbReference type="InterPro" id="IPR022409">
    <property type="entry name" value="PKD/Chitinase_dom"/>
</dbReference>
<dbReference type="Pfam" id="PF18911">
    <property type="entry name" value="PKD_4"/>
    <property type="match status" value="2"/>
</dbReference>
<sequence>MAQTPLALNDSDAPRVVVSVVDSAINPYHEFFYQQEIRVSQALIDAFDAEVVTLTREHATYAENRAADEAFWSSVVRGQSYYFAGTNIIARSEAGTGLAPLDPIADKSPHGVGVTSSVLMANPDAVILFIETEGALGNANAEGYAFTHPEIDMVNTSYGYQVPLIGFPLPLPFISEPSYQGVVENGKLHFSAAGNGSGFTPGDPGAGSWWGIGVSGIEEYSSEGDTQIFSSNAADFVADYTQQLPYCMECMSGIDDFVAGTSFSSPQAAGVASRVLLEARQMLDYSGGIEFVDGTPVMASGAGISITNWFLRRALEQAARIPSALDYDPIEGVFDLGGVPVNPLAPWLQIGWGDLSYNPDYGVVDAALSHLNLLPASFARSKGLGYCEFQTIVMEYRWEYWGFVAVDNPDQSPIVYCGDAFGIRASNDPGGQPVDTDDDGTVDALDECPDDATNSCGETPPDTDGDTVPDSTDNCVDVANPDQTDSDGDGIGDACDSTPNGSGGGSGDIDAQLTANGQSDTLEAEAPLTVEFDASESAYADGAAGTFRYTFVFGDEATAEDFAAPSADPVASHTYDAAGTYTAYVIVSDDQGNAMRSDDITITTTIRIEVEGDNGTVAQLRVDRTSGGVPLTVNFDGSLSFAGEGETIDEYCFDFDDGEVQCGSSPTARHVYTRPGSYEPSLTVTASDDSTATAKVTIGASPEATPEQPASAASGGGSGALSGLALLLLLGLGRLVGVRR</sequence>
<evidence type="ECO:0000256" key="5">
    <source>
        <dbReference type="SAM" id="MobiDB-lite"/>
    </source>
</evidence>
<evidence type="ECO:0000256" key="1">
    <source>
        <dbReference type="ARBA" id="ARBA00022670"/>
    </source>
</evidence>
<dbReference type="InterPro" id="IPR023828">
    <property type="entry name" value="Peptidase_S8_Ser-AS"/>
</dbReference>
<name>A0A363UML5_9GAMM</name>
<dbReference type="InterPro" id="IPR015500">
    <property type="entry name" value="Peptidase_S8_subtilisin-rel"/>
</dbReference>
<dbReference type="EMBL" id="QEQK01000005">
    <property type="protein sequence ID" value="PWN56662.1"/>
    <property type="molecule type" value="Genomic_DNA"/>
</dbReference>
<keyword evidence="3" id="KW-0378">Hydrolase</keyword>
<dbReference type="InterPro" id="IPR000209">
    <property type="entry name" value="Peptidase_S8/S53_dom"/>
</dbReference>
<keyword evidence="4" id="KW-0720">Serine protease</keyword>
<protein>
    <recommendedName>
        <fullName evidence="7">PKD domain-containing protein</fullName>
    </recommendedName>
</protein>
<dbReference type="PRINTS" id="PR00723">
    <property type="entry name" value="SUBTILISIN"/>
</dbReference>
<gene>
    <name evidence="8" type="ORF">DEH80_07580</name>
</gene>
<dbReference type="Gene3D" id="3.40.50.200">
    <property type="entry name" value="Peptidase S8/S53 domain"/>
    <property type="match status" value="1"/>
</dbReference>
<accession>A0A363UML5</accession>
<feature type="domain" description="PKD" evidence="7">
    <location>
        <begin position="651"/>
        <end position="698"/>
    </location>
</feature>
<dbReference type="InterPro" id="IPR003367">
    <property type="entry name" value="Thrombospondin_3-like_rpt"/>
</dbReference>
<dbReference type="Proteomes" id="UP000251800">
    <property type="component" value="Unassembled WGS sequence"/>
</dbReference>
<feature type="region of interest" description="Disordered" evidence="5">
    <location>
        <begin position="426"/>
        <end position="513"/>
    </location>
</feature>
<dbReference type="GO" id="GO:0006508">
    <property type="term" value="P:proteolysis"/>
    <property type="evidence" value="ECO:0007669"/>
    <property type="project" value="UniProtKB-KW"/>
</dbReference>
<dbReference type="AlphaFoldDB" id="A0A363UML5"/>
<dbReference type="InterPro" id="IPR013783">
    <property type="entry name" value="Ig-like_fold"/>
</dbReference>
<dbReference type="GO" id="GO:0004252">
    <property type="term" value="F:serine-type endopeptidase activity"/>
    <property type="evidence" value="ECO:0007669"/>
    <property type="project" value="InterPro"/>
</dbReference>
<dbReference type="InterPro" id="IPR000601">
    <property type="entry name" value="PKD_dom"/>
</dbReference>
<comment type="caution">
    <text evidence="8">The sequence shown here is derived from an EMBL/GenBank/DDBJ whole genome shotgun (WGS) entry which is preliminary data.</text>
</comment>
<feature type="compositionally biased region" description="Acidic residues" evidence="5">
    <location>
        <begin position="435"/>
        <end position="450"/>
    </location>
</feature>
<dbReference type="CDD" id="cd00146">
    <property type="entry name" value="PKD"/>
    <property type="match status" value="2"/>
</dbReference>
<keyword evidence="6" id="KW-0812">Transmembrane</keyword>
<dbReference type="SUPFAM" id="SSF49299">
    <property type="entry name" value="PKD domain"/>
    <property type="match status" value="2"/>
</dbReference>
<feature type="domain" description="PKD" evidence="7">
    <location>
        <begin position="549"/>
        <end position="609"/>
    </location>
</feature>
<evidence type="ECO:0000256" key="3">
    <source>
        <dbReference type="ARBA" id="ARBA00022801"/>
    </source>
</evidence>
<dbReference type="Pfam" id="PF02412">
    <property type="entry name" value="TSP_3"/>
    <property type="match status" value="2"/>
</dbReference>
<evidence type="ECO:0000313" key="9">
    <source>
        <dbReference type="Proteomes" id="UP000251800"/>
    </source>
</evidence>
<dbReference type="SUPFAM" id="SSF103647">
    <property type="entry name" value="TSP type-3 repeat"/>
    <property type="match status" value="1"/>
</dbReference>
<evidence type="ECO:0000256" key="6">
    <source>
        <dbReference type="SAM" id="Phobius"/>
    </source>
</evidence>
<dbReference type="GO" id="GO:0007155">
    <property type="term" value="P:cell adhesion"/>
    <property type="evidence" value="ECO:0007669"/>
    <property type="project" value="InterPro"/>
</dbReference>
<feature type="transmembrane region" description="Helical" evidence="6">
    <location>
        <begin position="719"/>
        <end position="737"/>
    </location>
</feature>
<dbReference type="PROSITE" id="PS50093">
    <property type="entry name" value="PKD"/>
    <property type="match status" value="2"/>
</dbReference>
<keyword evidence="6" id="KW-0472">Membrane</keyword>
<dbReference type="SUPFAM" id="SSF52743">
    <property type="entry name" value="Subtilisin-like"/>
    <property type="match status" value="1"/>
</dbReference>
<dbReference type="PROSITE" id="PS00138">
    <property type="entry name" value="SUBTILASE_SER"/>
    <property type="match status" value="1"/>
</dbReference>
<dbReference type="InterPro" id="IPR035986">
    <property type="entry name" value="PKD_dom_sf"/>
</dbReference>
<reference evidence="8 9" key="1">
    <citation type="submission" date="2018-05" db="EMBL/GenBank/DDBJ databases">
        <title>Abyssibacter profundi OUC007T gen. nov., sp. nov, a marine bacterium isolated from seawater of the Mariana Trench.</title>
        <authorList>
            <person name="Zhou S."/>
        </authorList>
    </citation>
    <scope>NUCLEOTIDE SEQUENCE [LARGE SCALE GENOMIC DNA]</scope>
    <source>
        <strain evidence="8 9">OUC007</strain>
    </source>
</reference>
<organism evidence="8 9">
    <name type="scientific">Abyssibacter profundi</name>
    <dbReference type="NCBI Taxonomy" id="2182787"/>
    <lineage>
        <taxon>Bacteria</taxon>
        <taxon>Pseudomonadati</taxon>
        <taxon>Pseudomonadota</taxon>
        <taxon>Gammaproteobacteria</taxon>
        <taxon>Chromatiales</taxon>
        <taxon>Oceanococcaceae</taxon>
        <taxon>Abyssibacter</taxon>
    </lineage>
</organism>
<dbReference type="InterPro" id="IPR036852">
    <property type="entry name" value="Peptidase_S8/S53_dom_sf"/>
</dbReference>
<evidence type="ECO:0000313" key="8">
    <source>
        <dbReference type="EMBL" id="PWN56662.1"/>
    </source>
</evidence>
<dbReference type="SMART" id="SM00089">
    <property type="entry name" value="PKD"/>
    <property type="match status" value="2"/>
</dbReference>
<keyword evidence="9" id="KW-1185">Reference proteome</keyword>